<evidence type="ECO:0000313" key="3">
    <source>
        <dbReference type="Proteomes" id="UP000256690"/>
    </source>
</evidence>
<evidence type="ECO:0000313" key="2">
    <source>
        <dbReference type="EMBL" id="RDW64393.1"/>
    </source>
</evidence>
<dbReference type="OrthoDB" id="3945550at2759"/>
<sequence length="601" mass="67934">MPEPIQPFPLNPDIWHLIFNTTTQNDLLNIARTCRTFNTIATPLLYRSITLLTPKPTTPDQKTKLLSKRTAERQRAGDPSNPNRTREYDRARWTLFARLERDEHIRSYVREVVFPSSSSWTGYVGYLREDNYDRLCRLLLRLPNLRRVKLGCKKVQKECGALVRAIAAHPRQPELEVTICETDKRGEFPFAQAVSAPTAGAEVQDSGLSCVSSLTVTVEPHRWPNGGGRRMRDIQDLFFRCPRLRCFAMTVRNAEGGHIFIQVGMEMYGAVSSFKFGGSHGDGDGDASRRLVFPPLEELSLDGYQMDAVECAYWRDGLDWSRLKSLTVGPNETYARYEQDEGGLLGKFAGYATSLTTLRVLDYAGTNIGYGKAWVIGPTGEWRDGLARLLDSFDSLVTLELRGYWPSRVETIWRHRGLRELTLHVDEVADSDERRVLSVEELEFLDERCPGLRVLEIDIERDGELPITILTTLATRFKSLHVLSLHFELGLRNIKTPLRPSLSTINAHRLGKLFFNARHHAGIATSCSFTITLWTGRSYPCEGEPERDHTRFADEYTATYSVSLADGGDGDSEALLEVRRVEGKSLDIREMAVNPSGIFRG</sequence>
<dbReference type="RefSeq" id="XP_026599552.1">
    <property type="nucleotide sequence ID" value="XM_026751820.1"/>
</dbReference>
<organism evidence="2 3">
    <name type="scientific">Aspergillus mulundensis</name>
    <dbReference type="NCBI Taxonomy" id="1810919"/>
    <lineage>
        <taxon>Eukaryota</taxon>
        <taxon>Fungi</taxon>
        <taxon>Dikarya</taxon>
        <taxon>Ascomycota</taxon>
        <taxon>Pezizomycotina</taxon>
        <taxon>Eurotiomycetes</taxon>
        <taxon>Eurotiomycetidae</taxon>
        <taxon>Eurotiales</taxon>
        <taxon>Aspergillaceae</taxon>
        <taxon>Aspergillus</taxon>
        <taxon>Aspergillus subgen. Nidulantes</taxon>
    </lineage>
</organism>
<evidence type="ECO:0000256" key="1">
    <source>
        <dbReference type="SAM" id="MobiDB-lite"/>
    </source>
</evidence>
<accession>A0A3D8QRE8</accession>
<comment type="caution">
    <text evidence="2">The sequence shown here is derived from an EMBL/GenBank/DDBJ whole genome shotgun (WGS) entry which is preliminary data.</text>
</comment>
<dbReference type="EMBL" id="PVWQ01000014">
    <property type="protein sequence ID" value="RDW64393.1"/>
    <property type="molecule type" value="Genomic_DNA"/>
</dbReference>
<dbReference type="AlphaFoldDB" id="A0A3D8QRE8"/>
<keyword evidence="3" id="KW-1185">Reference proteome</keyword>
<dbReference type="SUPFAM" id="SSF52047">
    <property type="entry name" value="RNI-like"/>
    <property type="match status" value="1"/>
</dbReference>
<protein>
    <submittedName>
        <fullName evidence="2">Uncharacterized protein</fullName>
    </submittedName>
</protein>
<feature type="region of interest" description="Disordered" evidence="1">
    <location>
        <begin position="55"/>
        <end position="86"/>
    </location>
</feature>
<dbReference type="Proteomes" id="UP000256690">
    <property type="component" value="Unassembled WGS sequence"/>
</dbReference>
<dbReference type="Gene3D" id="3.80.10.10">
    <property type="entry name" value="Ribonuclease Inhibitor"/>
    <property type="match status" value="1"/>
</dbReference>
<dbReference type="GeneID" id="38120174"/>
<dbReference type="STRING" id="1810919.A0A3D8QRE8"/>
<dbReference type="InterPro" id="IPR032675">
    <property type="entry name" value="LRR_dom_sf"/>
</dbReference>
<reference evidence="2 3" key="1">
    <citation type="journal article" date="2018" name="IMA Fungus">
        <title>IMA Genome-F 9: Draft genome sequence of Annulohypoxylon stygium, Aspergillus mulundensis, Berkeleyomyces basicola (syn. Thielaviopsis basicola), Ceratocystis smalleyi, two Cercospora beticola strains, Coleophoma cylindrospora, Fusarium fracticaudum, Phialophora cf. hyalina, and Morchella septimelata.</title>
        <authorList>
            <person name="Wingfield B.D."/>
            <person name="Bills G.F."/>
            <person name="Dong Y."/>
            <person name="Huang W."/>
            <person name="Nel W.J."/>
            <person name="Swalarsk-Parry B.S."/>
            <person name="Vaghefi N."/>
            <person name="Wilken P.M."/>
            <person name="An Z."/>
            <person name="de Beer Z.W."/>
            <person name="De Vos L."/>
            <person name="Chen L."/>
            <person name="Duong T.A."/>
            <person name="Gao Y."/>
            <person name="Hammerbacher A."/>
            <person name="Kikkert J.R."/>
            <person name="Li Y."/>
            <person name="Li H."/>
            <person name="Li K."/>
            <person name="Li Q."/>
            <person name="Liu X."/>
            <person name="Ma X."/>
            <person name="Naidoo K."/>
            <person name="Pethybridge S.J."/>
            <person name="Sun J."/>
            <person name="Steenkamp E.T."/>
            <person name="van der Nest M.A."/>
            <person name="van Wyk S."/>
            <person name="Wingfield M.J."/>
            <person name="Xiong C."/>
            <person name="Yue Q."/>
            <person name="Zhang X."/>
        </authorList>
    </citation>
    <scope>NUCLEOTIDE SEQUENCE [LARGE SCALE GENOMIC DNA]</scope>
    <source>
        <strain evidence="2 3">DSM 5745</strain>
    </source>
</reference>
<gene>
    <name evidence="2" type="ORF">DSM5745_09804</name>
</gene>
<proteinExistence type="predicted"/>
<name>A0A3D8QRE8_9EURO</name>